<comment type="caution">
    <text evidence="2">The sequence shown here is derived from an EMBL/GenBank/DDBJ whole genome shotgun (WGS) entry which is preliminary data.</text>
</comment>
<evidence type="ECO:0000313" key="3">
    <source>
        <dbReference type="Proteomes" id="UP001239213"/>
    </source>
</evidence>
<dbReference type="AlphaFoldDB" id="A0AAI9V042"/>
<feature type="region of interest" description="Disordered" evidence="1">
    <location>
        <begin position="146"/>
        <end position="173"/>
    </location>
</feature>
<accession>A0AAI9V042</accession>
<name>A0AAI9V042_9PEZI</name>
<dbReference type="EMBL" id="MPDP01000254">
    <property type="protein sequence ID" value="KAK1468066.1"/>
    <property type="molecule type" value="Genomic_DNA"/>
</dbReference>
<gene>
    <name evidence="2" type="ORF">CCUS01_06770</name>
</gene>
<keyword evidence="3" id="KW-1185">Reference proteome</keyword>
<reference evidence="2" key="1">
    <citation type="submission" date="2016-11" db="EMBL/GenBank/DDBJ databases">
        <title>The genome sequence of Colletotrichum cuscutae.</title>
        <authorList>
            <person name="Baroncelli R."/>
        </authorList>
    </citation>
    <scope>NUCLEOTIDE SEQUENCE</scope>
    <source>
        <strain evidence="2">IMI 304802</strain>
    </source>
</reference>
<proteinExistence type="predicted"/>
<evidence type="ECO:0000313" key="2">
    <source>
        <dbReference type="EMBL" id="KAK1468066.1"/>
    </source>
</evidence>
<evidence type="ECO:0000256" key="1">
    <source>
        <dbReference type="SAM" id="MobiDB-lite"/>
    </source>
</evidence>
<sequence length="173" mass="19962">MAAKSLGRAPCRYAEQIIALPEKIMAILEDIASMTGELRHTDMHTAGFLYCWDNIRLILSMNYGSLEASWNLCAIQIRYGPSVSTYLLSILSSFFYLHLRTRKRNESNILTRKPNECKIHLHTTFFGYLRVTDIFRQAFAESPFSWPRSQPLPDDLSEDDRTVSSYKDLFPVD</sequence>
<organism evidence="2 3">
    <name type="scientific">Colletotrichum cuscutae</name>
    <dbReference type="NCBI Taxonomy" id="1209917"/>
    <lineage>
        <taxon>Eukaryota</taxon>
        <taxon>Fungi</taxon>
        <taxon>Dikarya</taxon>
        <taxon>Ascomycota</taxon>
        <taxon>Pezizomycotina</taxon>
        <taxon>Sordariomycetes</taxon>
        <taxon>Hypocreomycetidae</taxon>
        <taxon>Glomerellales</taxon>
        <taxon>Glomerellaceae</taxon>
        <taxon>Colletotrichum</taxon>
        <taxon>Colletotrichum acutatum species complex</taxon>
    </lineage>
</organism>
<dbReference type="Proteomes" id="UP001239213">
    <property type="component" value="Unassembled WGS sequence"/>
</dbReference>
<protein>
    <submittedName>
        <fullName evidence="2">Uncharacterized protein</fullName>
    </submittedName>
</protein>